<dbReference type="AlphaFoldDB" id="X1CUK0"/>
<proteinExistence type="predicted"/>
<sequence length="165" mass="19564">MKHILPLTYKPKIADVRDGFCVQTIRPKSESRPKNVGDFVMFHGWEGIPHRSKWSWRTPYMKITVTFYIKFLNITSNNTVALLKELPPGSDHFERLSEEQANSIARFDGLDNFENMTNQFKIMYGNEMFDIIFQVIRWNPYKNEEKQLFKDPPEKDHSTQLDDFI</sequence>
<organism evidence="1">
    <name type="scientific">marine sediment metagenome</name>
    <dbReference type="NCBI Taxonomy" id="412755"/>
    <lineage>
        <taxon>unclassified sequences</taxon>
        <taxon>metagenomes</taxon>
        <taxon>ecological metagenomes</taxon>
    </lineage>
</organism>
<evidence type="ECO:0000313" key="1">
    <source>
        <dbReference type="EMBL" id="GAG99773.1"/>
    </source>
</evidence>
<dbReference type="EMBL" id="BART01025346">
    <property type="protein sequence ID" value="GAG99773.1"/>
    <property type="molecule type" value="Genomic_DNA"/>
</dbReference>
<gene>
    <name evidence="1" type="ORF">S01H4_45516</name>
</gene>
<comment type="caution">
    <text evidence="1">The sequence shown here is derived from an EMBL/GenBank/DDBJ whole genome shotgun (WGS) entry which is preliminary data.</text>
</comment>
<protein>
    <submittedName>
        <fullName evidence="1">Uncharacterized protein</fullName>
    </submittedName>
</protein>
<reference evidence="1" key="1">
    <citation type="journal article" date="2014" name="Front. Microbiol.">
        <title>High frequency of phylogenetically diverse reductive dehalogenase-homologous genes in deep subseafloor sedimentary metagenomes.</title>
        <authorList>
            <person name="Kawai M."/>
            <person name="Futagami T."/>
            <person name="Toyoda A."/>
            <person name="Takaki Y."/>
            <person name="Nishi S."/>
            <person name="Hori S."/>
            <person name="Arai W."/>
            <person name="Tsubouchi T."/>
            <person name="Morono Y."/>
            <person name="Uchiyama I."/>
            <person name="Ito T."/>
            <person name="Fujiyama A."/>
            <person name="Inagaki F."/>
            <person name="Takami H."/>
        </authorList>
    </citation>
    <scope>NUCLEOTIDE SEQUENCE</scope>
    <source>
        <strain evidence="1">Expedition CK06-06</strain>
    </source>
</reference>
<accession>X1CUK0</accession>
<name>X1CUK0_9ZZZZ</name>